<dbReference type="OMA" id="THQSESI"/>
<dbReference type="SUPFAM" id="SSF57850">
    <property type="entry name" value="RING/U-box"/>
    <property type="match status" value="1"/>
</dbReference>
<dbReference type="InterPro" id="IPR017907">
    <property type="entry name" value="Znf_RING_CS"/>
</dbReference>
<dbReference type="AlphaFoldDB" id="A0A8B7XZR3"/>
<dbReference type="RefSeq" id="XP_022086393.1">
    <property type="nucleotide sequence ID" value="XM_022230701.1"/>
</dbReference>
<dbReference type="Pfam" id="PF13445">
    <property type="entry name" value="zf-RING_UBOX"/>
    <property type="match status" value="1"/>
</dbReference>
<keyword evidence="3 5" id="KW-0863">Zinc-finger</keyword>
<evidence type="ECO:0000259" key="7">
    <source>
        <dbReference type="PROSITE" id="PS50089"/>
    </source>
</evidence>
<evidence type="ECO:0000259" key="8">
    <source>
        <dbReference type="PROSITE" id="PS50119"/>
    </source>
</evidence>
<dbReference type="GeneID" id="110976961"/>
<evidence type="ECO:0000313" key="9">
    <source>
        <dbReference type="Proteomes" id="UP000694845"/>
    </source>
</evidence>
<dbReference type="PANTHER" id="PTHR25462">
    <property type="entry name" value="BONUS, ISOFORM C-RELATED"/>
    <property type="match status" value="1"/>
</dbReference>
<keyword evidence="9" id="KW-1185">Reference proteome</keyword>
<organism evidence="9 10">
    <name type="scientific">Acanthaster planci</name>
    <name type="common">Crown-of-thorns starfish</name>
    <dbReference type="NCBI Taxonomy" id="133434"/>
    <lineage>
        <taxon>Eukaryota</taxon>
        <taxon>Metazoa</taxon>
        <taxon>Echinodermata</taxon>
        <taxon>Eleutherozoa</taxon>
        <taxon>Asterozoa</taxon>
        <taxon>Asteroidea</taxon>
        <taxon>Valvatacea</taxon>
        <taxon>Valvatida</taxon>
        <taxon>Acanthasteridae</taxon>
        <taxon>Acanthaster</taxon>
    </lineage>
</organism>
<dbReference type="InterPro" id="IPR047153">
    <property type="entry name" value="TRIM45/56/19-like"/>
</dbReference>
<protein>
    <submittedName>
        <fullName evidence="10">E3 ubiquitin-protein ligase TRIM71-like isoform X3</fullName>
    </submittedName>
</protein>
<dbReference type="GO" id="GO:0008270">
    <property type="term" value="F:zinc ion binding"/>
    <property type="evidence" value="ECO:0007669"/>
    <property type="project" value="UniProtKB-KW"/>
</dbReference>
<keyword evidence="2" id="KW-0479">Metal-binding</keyword>
<dbReference type="InterPro" id="IPR027370">
    <property type="entry name" value="Znf-RING_euk"/>
</dbReference>
<dbReference type="Gene3D" id="3.30.160.60">
    <property type="entry name" value="Classic Zinc Finger"/>
    <property type="match status" value="1"/>
</dbReference>
<dbReference type="PROSITE" id="PS50119">
    <property type="entry name" value="ZF_BBOX"/>
    <property type="match status" value="2"/>
</dbReference>
<keyword evidence="6" id="KW-0175">Coiled coil</keyword>
<dbReference type="Proteomes" id="UP000694845">
    <property type="component" value="Unplaced"/>
</dbReference>
<dbReference type="Gene3D" id="3.30.40.10">
    <property type="entry name" value="Zinc/RING finger domain, C3HC4 (zinc finger)"/>
    <property type="match status" value="1"/>
</dbReference>
<dbReference type="Pfam" id="PF22586">
    <property type="entry name" value="ANCHR-like_BBOX"/>
    <property type="match status" value="1"/>
</dbReference>
<dbReference type="SMART" id="SM00184">
    <property type="entry name" value="RING"/>
    <property type="match status" value="1"/>
</dbReference>
<reference evidence="10" key="1">
    <citation type="submission" date="2025-08" db="UniProtKB">
        <authorList>
            <consortium name="RefSeq"/>
        </authorList>
    </citation>
    <scope>IDENTIFICATION</scope>
</reference>
<dbReference type="Gene3D" id="4.10.830.40">
    <property type="match status" value="1"/>
</dbReference>
<dbReference type="InterPro" id="IPR011042">
    <property type="entry name" value="6-blade_b-propeller_TolB-like"/>
</dbReference>
<evidence type="ECO:0000256" key="4">
    <source>
        <dbReference type="ARBA" id="ARBA00022833"/>
    </source>
</evidence>
<sequence>MATGGTAEVLGKIGERHLECSICFNRFTEPKFLDCLHTFCLKCLHNLREIESPQILKLKCPLCRHETTLANKRLEDLPTNITLSALVEEFTVQEKLLQGQGSEIKCQSCEEKNQATLFCMDCAQFLCKDCQRVHERLAGTKSHRTYTLAQLQSGEIVYKSKLREEPKCDKHPDQNLNIYCYRCQQLVCITCCFIDHRNHKCVNLSEAFGKCKLEVEGLKVRAEKKKTELNNAKENTAKSRKNLNAMFEATNKKISQKVDKEVARIRAKGEKLKQEAKEVYQDRVKVFDSADNVNDRQLRVVEQTLEEMNQLLAPEIMHGIVHLRQKFLHSHRELTEQQPQIVPEQLHFIDFQESGEAERSLGRLILKDESRWQLKKEIKLDGRHSITSVAVFSNNVIVTADYGYKQLVTYSPTRNHKSPFISQVIQSHDIKDPCQVTVNRLDHLLVLDGPAVKTFSREYQLLHQFQPGTDSGRKPTCLAVDEDNLIAVGYKAKGEISLHKPDGTLIRNLPTSLRVDRLVISNKRLIYTNETKGKLISTDFHGNIVFTADMQRPKSVCCDKHGNIYVAQGRQSSPSGGEICVYSAWGKYLGCVTKEFMVTVVMAFTQAGELVVGKLGFLQIYHQV</sequence>
<proteinExistence type="predicted"/>
<dbReference type="InterPro" id="IPR001841">
    <property type="entry name" value="Znf_RING"/>
</dbReference>
<gene>
    <name evidence="10" type="primary">LOC110976961</name>
</gene>
<dbReference type="OrthoDB" id="6105938at2759"/>
<dbReference type="PANTHER" id="PTHR25462:SF296">
    <property type="entry name" value="MEIOTIC P26, ISOFORM F"/>
    <property type="match status" value="1"/>
</dbReference>
<dbReference type="InterPro" id="IPR000315">
    <property type="entry name" value="Znf_B-box"/>
</dbReference>
<feature type="coiled-coil region" evidence="6">
    <location>
        <begin position="215"/>
        <end position="242"/>
    </location>
</feature>
<feature type="domain" description="B box-type" evidence="8">
    <location>
        <begin position="101"/>
        <end position="148"/>
    </location>
</feature>
<dbReference type="SUPFAM" id="SSF57845">
    <property type="entry name" value="B-box zinc-binding domain"/>
    <property type="match status" value="1"/>
</dbReference>
<accession>A0A8B7XZR3</accession>
<evidence type="ECO:0000256" key="6">
    <source>
        <dbReference type="SAM" id="Coils"/>
    </source>
</evidence>
<dbReference type="Gene3D" id="2.120.10.30">
    <property type="entry name" value="TolB, C-terminal domain"/>
    <property type="match status" value="1"/>
</dbReference>
<name>A0A8B7XZR3_ACAPL</name>
<evidence type="ECO:0000256" key="2">
    <source>
        <dbReference type="ARBA" id="ARBA00022723"/>
    </source>
</evidence>
<dbReference type="PROSITE" id="PS50089">
    <property type="entry name" value="ZF_RING_2"/>
    <property type="match status" value="1"/>
</dbReference>
<evidence type="ECO:0000256" key="3">
    <source>
        <dbReference type="ARBA" id="ARBA00022771"/>
    </source>
</evidence>
<keyword evidence="1" id="KW-0597">Phosphoprotein</keyword>
<dbReference type="InterPro" id="IPR013083">
    <property type="entry name" value="Znf_RING/FYVE/PHD"/>
</dbReference>
<feature type="domain" description="RING-type" evidence="7">
    <location>
        <begin position="20"/>
        <end position="64"/>
    </location>
</feature>
<dbReference type="Pfam" id="PF00643">
    <property type="entry name" value="zf-B_box"/>
    <property type="match status" value="1"/>
</dbReference>
<evidence type="ECO:0000256" key="5">
    <source>
        <dbReference type="PROSITE-ProRule" id="PRU00024"/>
    </source>
</evidence>
<evidence type="ECO:0000256" key="1">
    <source>
        <dbReference type="ARBA" id="ARBA00022553"/>
    </source>
</evidence>
<dbReference type="SUPFAM" id="SSF63829">
    <property type="entry name" value="Calcium-dependent phosphotriesterase"/>
    <property type="match status" value="1"/>
</dbReference>
<dbReference type="PROSITE" id="PS00518">
    <property type="entry name" value="ZF_RING_1"/>
    <property type="match status" value="1"/>
</dbReference>
<dbReference type="SMART" id="SM00336">
    <property type="entry name" value="BBOX"/>
    <property type="match status" value="2"/>
</dbReference>
<evidence type="ECO:0000313" key="10">
    <source>
        <dbReference type="RefSeq" id="XP_022086393.1"/>
    </source>
</evidence>
<feature type="domain" description="B box-type" evidence="8">
    <location>
        <begin position="163"/>
        <end position="204"/>
    </location>
</feature>
<keyword evidence="4" id="KW-0862">Zinc</keyword>